<dbReference type="AlphaFoldDB" id="A0A843WJB6"/>
<sequence length="59" mass="6831">MWPAVGAVQQRYLVDVEFMGKFYIARPTTKYEQVVAELPKVFMGRSEDLRLLRVLALTV</sequence>
<comment type="caution">
    <text evidence="1">The sequence shown here is derived from an EMBL/GenBank/DDBJ whole genome shotgun (WGS) entry which is preliminary data.</text>
</comment>
<gene>
    <name evidence="1" type="ORF">Taro_040539</name>
</gene>
<dbReference type="Pfam" id="PF04720">
    <property type="entry name" value="PDDEXK_6"/>
    <property type="match status" value="1"/>
</dbReference>
<organism evidence="1 2">
    <name type="scientific">Colocasia esculenta</name>
    <name type="common">Wild taro</name>
    <name type="synonym">Arum esculentum</name>
    <dbReference type="NCBI Taxonomy" id="4460"/>
    <lineage>
        <taxon>Eukaryota</taxon>
        <taxon>Viridiplantae</taxon>
        <taxon>Streptophyta</taxon>
        <taxon>Embryophyta</taxon>
        <taxon>Tracheophyta</taxon>
        <taxon>Spermatophyta</taxon>
        <taxon>Magnoliopsida</taxon>
        <taxon>Liliopsida</taxon>
        <taxon>Araceae</taxon>
        <taxon>Aroideae</taxon>
        <taxon>Colocasieae</taxon>
        <taxon>Colocasia</taxon>
    </lineage>
</organism>
<dbReference type="InterPro" id="IPR006502">
    <property type="entry name" value="PDDEXK-like"/>
</dbReference>
<keyword evidence="2" id="KW-1185">Reference proteome</keyword>
<name>A0A843WJB6_COLES</name>
<evidence type="ECO:0000313" key="2">
    <source>
        <dbReference type="Proteomes" id="UP000652761"/>
    </source>
</evidence>
<evidence type="ECO:0000313" key="1">
    <source>
        <dbReference type="EMBL" id="MQM07697.1"/>
    </source>
</evidence>
<dbReference type="Proteomes" id="UP000652761">
    <property type="component" value="Unassembled WGS sequence"/>
</dbReference>
<dbReference type="EMBL" id="NMUH01003935">
    <property type="protein sequence ID" value="MQM07697.1"/>
    <property type="molecule type" value="Genomic_DNA"/>
</dbReference>
<accession>A0A843WJB6</accession>
<dbReference type="OrthoDB" id="548115at2759"/>
<protein>
    <submittedName>
        <fullName evidence="1">Uncharacterized protein</fullName>
    </submittedName>
</protein>
<reference evidence="1" key="1">
    <citation type="submission" date="2017-07" db="EMBL/GenBank/DDBJ databases">
        <title>Taro Niue Genome Assembly and Annotation.</title>
        <authorList>
            <person name="Atibalentja N."/>
            <person name="Keating K."/>
            <person name="Fields C.J."/>
        </authorList>
    </citation>
    <scope>NUCLEOTIDE SEQUENCE</scope>
    <source>
        <strain evidence="1">Niue_2</strain>
        <tissue evidence="1">Leaf</tissue>
    </source>
</reference>
<proteinExistence type="predicted"/>